<dbReference type="EMBL" id="MCBR01008646">
    <property type="protein sequence ID" value="RKF74141.1"/>
    <property type="molecule type" value="Genomic_DNA"/>
</dbReference>
<name>A0A420IHZ0_9PEZI</name>
<comment type="caution">
    <text evidence="1">The sequence shown here is derived from an EMBL/GenBank/DDBJ whole genome shotgun (WGS) entry which is preliminary data.</text>
</comment>
<evidence type="ECO:0000313" key="2">
    <source>
        <dbReference type="Proteomes" id="UP000285405"/>
    </source>
</evidence>
<reference evidence="1 2" key="1">
    <citation type="journal article" date="2018" name="BMC Genomics">
        <title>Comparative genome analyses reveal sequence features reflecting distinct modes of host-adaptation between dicot and monocot powdery mildew.</title>
        <authorList>
            <person name="Wu Y."/>
            <person name="Ma X."/>
            <person name="Pan Z."/>
            <person name="Kale S.D."/>
            <person name="Song Y."/>
            <person name="King H."/>
            <person name="Zhang Q."/>
            <person name="Presley C."/>
            <person name="Deng X."/>
            <person name="Wei C.I."/>
            <person name="Xiao S."/>
        </authorList>
    </citation>
    <scope>NUCLEOTIDE SEQUENCE [LARGE SCALE GENOMIC DNA]</scope>
    <source>
        <strain evidence="1">UCSC1</strain>
    </source>
</reference>
<dbReference type="AlphaFoldDB" id="A0A420IHZ0"/>
<evidence type="ECO:0000313" key="1">
    <source>
        <dbReference type="EMBL" id="RKF74141.1"/>
    </source>
</evidence>
<dbReference type="OrthoDB" id="3598126at2759"/>
<protein>
    <submittedName>
        <fullName evidence="1">Uncharacterized protein</fullName>
    </submittedName>
</protein>
<dbReference type="Proteomes" id="UP000285405">
    <property type="component" value="Unassembled WGS sequence"/>
</dbReference>
<proteinExistence type="predicted"/>
<gene>
    <name evidence="1" type="ORF">GcC1_086001</name>
</gene>
<organism evidence="1 2">
    <name type="scientific">Golovinomyces cichoracearum</name>
    <dbReference type="NCBI Taxonomy" id="62708"/>
    <lineage>
        <taxon>Eukaryota</taxon>
        <taxon>Fungi</taxon>
        <taxon>Dikarya</taxon>
        <taxon>Ascomycota</taxon>
        <taxon>Pezizomycotina</taxon>
        <taxon>Leotiomycetes</taxon>
        <taxon>Erysiphales</taxon>
        <taxon>Erysiphaceae</taxon>
        <taxon>Golovinomyces</taxon>
    </lineage>
</organism>
<accession>A0A420IHZ0</accession>
<sequence length="262" mass="29704">MSLRQDSFRPALANHNLTQQYQFLGTGLDDHLICYTLPNNASKEAVLDLAYACALACTSQQAPLAHWKNLLLTYTNAMIPGLIKKLPPGMVKTARIPIAKLNTLRQLFVECDEETKPEDYQIAPNAFDNFLIGVEVPLPQMNTACDNITHCRREKSLYSHFSLVIFLASKLIDETNRTAITVARPKALVEKYKIPGTEIINGNARISNHAHQFKHQAYLEMSTFTVECFKEFSQYTTSSTNHHHIRKKWGLPNFDLNPLKCQ</sequence>